<protein>
    <submittedName>
        <fullName evidence="1">RNA polymerase sigma factor</fullName>
    </submittedName>
</protein>
<organism evidence="1 2">
    <name type="scientific">Lactobacillus phage 3-521</name>
    <dbReference type="NCBI Taxonomy" id="2510943"/>
    <lineage>
        <taxon>Viruses</taxon>
        <taxon>Duplodnaviria</taxon>
        <taxon>Heunggongvirae</taxon>
        <taxon>Uroviricota</taxon>
        <taxon>Caudoviricetes</taxon>
        <taxon>Herelleviridae</taxon>
        <taxon>Watanabevirus</taxon>
        <taxon>Watanabevirus wv3521</taxon>
    </lineage>
</organism>
<keyword evidence="2" id="KW-1185">Reference proteome</keyword>
<sequence length="260" mass="29978">MSYQDSLIMERLSNYYNFDRHESAEKALVRLGVYNTQGAEVSASFVRDSASLINQYWPLIYSTYQKYAKFYHTVPDLNELGEAVLDIFVSLVTEYDTTGEVDFPGYIKTMLGWRVGKSYSQSQDIRKKNENVLSSNNMYASVERLIDTRLEEGDKVEYQYRYNDSDSLAKGKSDKVRGKVSRVTTPVEVDTSLNDLLDEITTNRPLSSIQLALIDSFINKDQGVIVTKEEIAKKYNLPMSQVQLEYQDLRERLLDVRNPY</sequence>
<name>A0A4Y5FEY5_9CAUD</name>
<accession>A0A4Y5FEY5</accession>
<evidence type="ECO:0000313" key="2">
    <source>
        <dbReference type="Proteomes" id="UP000309991"/>
    </source>
</evidence>
<dbReference type="Proteomes" id="UP000309991">
    <property type="component" value="Segment"/>
</dbReference>
<proteinExistence type="predicted"/>
<reference evidence="1 2" key="1">
    <citation type="submission" date="2019-02" db="EMBL/GenBank/DDBJ databases">
        <title>Isolation of virulent Lactobacillus brevis phages.</title>
        <authorList>
            <person name="Feyereisen M."/>
            <person name="Mahony J."/>
            <person name="O'Sullivan T."/>
            <person name="van Sinderen D."/>
        </authorList>
    </citation>
    <scope>NUCLEOTIDE SEQUENCE [LARGE SCALE GENOMIC DNA]</scope>
</reference>
<dbReference type="EMBL" id="MK504444">
    <property type="protein sequence ID" value="QBJ03643.1"/>
    <property type="molecule type" value="Genomic_DNA"/>
</dbReference>
<gene>
    <name evidence="1" type="ORF">UCC3521_0105</name>
</gene>
<evidence type="ECO:0000313" key="1">
    <source>
        <dbReference type="EMBL" id="QBJ03643.1"/>
    </source>
</evidence>